<dbReference type="Proteomes" id="UP000287853">
    <property type="component" value="Unassembled WGS sequence"/>
</dbReference>
<comment type="caution">
    <text evidence="3">The sequence shown here is derived from an EMBL/GenBank/DDBJ whole genome shotgun (WGS) entry which is preliminary data.</text>
</comment>
<evidence type="ECO:0000256" key="1">
    <source>
        <dbReference type="ARBA" id="ARBA00005541"/>
    </source>
</evidence>
<proteinExistence type="inferred from homology"/>
<organism evidence="3 4">
    <name type="scientific">Candidatus Electrothrix aarhusensis</name>
    <dbReference type="NCBI Taxonomy" id="1859131"/>
    <lineage>
        <taxon>Bacteria</taxon>
        <taxon>Pseudomonadati</taxon>
        <taxon>Thermodesulfobacteriota</taxon>
        <taxon>Desulfobulbia</taxon>
        <taxon>Desulfobulbales</taxon>
        <taxon>Desulfobulbaceae</taxon>
        <taxon>Candidatus Electrothrix</taxon>
    </lineage>
</organism>
<evidence type="ECO:0000313" key="3">
    <source>
        <dbReference type="EMBL" id="RWX44015.1"/>
    </source>
</evidence>
<comment type="similarity">
    <text evidence="1">Belongs to the TelA family.</text>
</comment>
<sequence length="408" mass="44881">MDTRTATYTTTALTLPTASDLKNELALADPQALTVAEGEDKDIEEAAEKFVTAVLAFDPNDPAQQNTRDANIAAVETLGGKTQQEASHRSAMLKQPIRSLAAKSDDGGEVARSLVELNMQVDELDPGKFDFEAGWFARLLGMIPGFGTPLKKYFIKFEQADTVIDAIVRSLKEGKDQLGRDNMTLVGDQKAMRGFTFRLEKTIKLGMRIDDRLNYALEREVDPGDAKASFIQEELLFPLRQRIQDLQQQLAVNQQGVLAIELLVRNNKELIKGVDRAINVTVNMLTVAVTVALALANQKIVLEKIDAINKTTNRLIEETAARLKTQGAAIQKQAASTQLSMESLTRSFADINAALDDISTFRKESLPVMAENILAMDQMTSEAEDRIKQQEQGNQAAPSIELDFTGPV</sequence>
<name>A0A444ITT9_9BACT</name>
<dbReference type="Pfam" id="PF05816">
    <property type="entry name" value="TelA"/>
    <property type="match status" value="1"/>
</dbReference>
<reference evidence="3 4" key="1">
    <citation type="submission" date="2017-01" db="EMBL/GenBank/DDBJ databases">
        <title>The cable genome- insights into the physiology and evolution of filamentous bacteria capable of sulfide oxidation via long distance electron transfer.</title>
        <authorList>
            <person name="Schreiber L."/>
            <person name="Bjerg J.T."/>
            <person name="Boggild A."/>
            <person name="Van De Vossenberg J."/>
            <person name="Meysman F."/>
            <person name="Nielsen L.P."/>
            <person name="Schramm A."/>
            <person name="Kjeldsen K.U."/>
        </authorList>
    </citation>
    <scope>NUCLEOTIDE SEQUENCE [LARGE SCALE GENOMIC DNA]</scope>
    <source>
        <strain evidence="3">MCF</strain>
    </source>
</reference>
<accession>A0A444ITT9</accession>
<gene>
    <name evidence="3" type="ORF">H206_02042</name>
</gene>
<dbReference type="EMBL" id="MTKO01000103">
    <property type="protein sequence ID" value="RWX44015.1"/>
    <property type="molecule type" value="Genomic_DNA"/>
</dbReference>
<dbReference type="PANTHER" id="PTHR38432">
    <property type="entry name" value="TELA-LIKE PROTEIN SAOUHSC_01408"/>
    <property type="match status" value="1"/>
</dbReference>
<keyword evidence="4" id="KW-1185">Reference proteome</keyword>
<protein>
    <submittedName>
        <fullName evidence="3">Putative conserved protein YaaN involved in tellurite resistance</fullName>
    </submittedName>
</protein>
<evidence type="ECO:0000313" key="4">
    <source>
        <dbReference type="Proteomes" id="UP000287853"/>
    </source>
</evidence>
<feature type="region of interest" description="Disordered" evidence="2">
    <location>
        <begin position="381"/>
        <end position="408"/>
    </location>
</feature>
<dbReference type="AlphaFoldDB" id="A0A444ITT9"/>
<dbReference type="PANTHER" id="PTHR38432:SF1">
    <property type="entry name" value="TELA-LIKE PROTEIN SAOUHSC_01408"/>
    <property type="match status" value="1"/>
</dbReference>
<dbReference type="InterPro" id="IPR008863">
    <property type="entry name" value="Toxic_anion-R_TelA"/>
</dbReference>
<evidence type="ECO:0000256" key="2">
    <source>
        <dbReference type="SAM" id="MobiDB-lite"/>
    </source>
</evidence>